<dbReference type="Pfam" id="PF00035">
    <property type="entry name" value="dsrm"/>
    <property type="match status" value="2"/>
</dbReference>
<name>E2A9M2_CAMFO</name>
<organism evidence="5">
    <name type="scientific">Camponotus floridanus</name>
    <name type="common">Florida carpenter ant</name>
    <dbReference type="NCBI Taxonomy" id="104421"/>
    <lineage>
        <taxon>Eukaryota</taxon>
        <taxon>Metazoa</taxon>
        <taxon>Ecdysozoa</taxon>
        <taxon>Arthropoda</taxon>
        <taxon>Hexapoda</taxon>
        <taxon>Insecta</taxon>
        <taxon>Pterygota</taxon>
        <taxon>Neoptera</taxon>
        <taxon>Endopterygota</taxon>
        <taxon>Hymenoptera</taxon>
        <taxon>Apocrita</taxon>
        <taxon>Aculeata</taxon>
        <taxon>Formicoidea</taxon>
        <taxon>Formicidae</taxon>
        <taxon>Formicinae</taxon>
        <taxon>Camponotus</taxon>
    </lineage>
</organism>
<dbReference type="OrthoDB" id="7699898at2759"/>
<dbReference type="Gene3D" id="3.30.160.20">
    <property type="match status" value="2"/>
</dbReference>
<dbReference type="STRING" id="104421.E2A9M2"/>
<accession>E2A9M2</accession>
<dbReference type="GO" id="GO:0003725">
    <property type="term" value="F:double-stranded RNA binding"/>
    <property type="evidence" value="ECO:0007669"/>
    <property type="project" value="TreeGrafter"/>
</dbReference>
<dbReference type="GO" id="GO:0070920">
    <property type="term" value="P:regulation of regulatory ncRNA processing"/>
    <property type="evidence" value="ECO:0007669"/>
    <property type="project" value="TreeGrafter"/>
</dbReference>
<dbReference type="InterPro" id="IPR014720">
    <property type="entry name" value="dsRBD_dom"/>
</dbReference>
<dbReference type="GO" id="GO:0016301">
    <property type="term" value="F:kinase activity"/>
    <property type="evidence" value="ECO:0007669"/>
    <property type="project" value="UniProtKB-KW"/>
</dbReference>
<dbReference type="GO" id="GO:0016442">
    <property type="term" value="C:RISC complex"/>
    <property type="evidence" value="ECO:0007669"/>
    <property type="project" value="TreeGrafter"/>
</dbReference>
<dbReference type="FunFam" id="3.30.160.20:FF:000007">
    <property type="entry name" value="Double-stranded RNA-binding protein Staufen homolog 1"/>
    <property type="match status" value="2"/>
</dbReference>
<sequence length="364" mass="41039">MSKSPISLLQELGSKQGYVPIYNYVSVKKVGIYDRFVCRVDCKEFNAEGEGNSKKDAKHNAAEKMLSLLAAKNEISVLSPIANKVQTSMPIKTYESILPSTMKTQSSPKIVNYVGLLQEFCVQQELLASNIVYKVVDERGPDHMKMFTIEVSIGSICEKGSASCKKIAKQEAAKNLLQHLHPDVKELLERNNEKNNKASSKEMLQETIQKLGIEISECVVSKPTLPVANLSKEAQTLYMKRTNKECKVTRQDFLLKNLHDLFERTYSTKISFNMREKMQIVRDKYINRADVKDVKEVVQDIARALEIKIEKIILPSITKGSIISLRLSSQPIITQLGMGETEDKAEIQAMYNVIVTILTFLNIS</sequence>
<dbReference type="OMA" id="ICNVACA"/>
<dbReference type="GO" id="GO:0005737">
    <property type="term" value="C:cytoplasm"/>
    <property type="evidence" value="ECO:0007669"/>
    <property type="project" value="TreeGrafter"/>
</dbReference>
<dbReference type="PANTHER" id="PTHR46205:SF3">
    <property type="entry name" value="LOQUACIOUS, ISOFORM B"/>
    <property type="match status" value="1"/>
</dbReference>
<keyword evidence="4" id="KW-0418">Kinase</keyword>
<dbReference type="InterPro" id="IPR051247">
    <property type="entry name" value="RLC_Component"/>
</dbReference>
<evidence type="ECO:0000256" key="1">
    <source>
        <dbReference type="ARBA" id="ARBA00022884"/>
    </source>
</evidence>
<evidence type="ECO:0000259" key="3">
    <source>
        <dbReference type="PROSITE" id="PS50137"/>
    </source>
</evidence>
<keyword evidence="4" id="KW-0808">Transferase</keyword>
<dbReference type="GO" id="GO:0070578">
    <property type="term" value="C:RISC-loading complex"/>
    <property type="evidence" value="ECO:0007669"/>
    <property type="project" value="TreeGrafter"/>
</dbReference>
<dbReference type="SMART" id="SM00358">
    <property type="entry name" value="DSRM"/>
    <property type="match status" value="2"/>
</dbReference>
<feature type="domain" description="DRBM" evidence="3">
    <location>
        <begin position="112"/>
        <end position="182"/>
    </location>
</feature>
<dbReference type="GO" id="GO:0005634">
    <property type="term" value="C:nucleus"/>
    <property type="evidence" value="ECO:0007669"/>
    <property type="project" value="TreeGrafter"/>
</dbReference>
<protein>
    <submittedName>
        <fullName evidence="4">Interferon-inducible double stranded RNA-dependent protein kinase activator A-like protein</fullName>
    </submittedName>
</protein>
<reference evidence="4 5" key="1">
    <citation type="journal article" date="2010" name="Science">
        <title>Genomic comparison of the ants Camponotus floridanus and Harpegnathos saltator.</title>
        <authorList>
            <person name="Bonasio R."/>
            <person name="Zhang G."/>
            <person name="Ye C."/>
            <person name="Mutti N.S."/>
            <person name="Fang X."/>
            <person name="Qin N."/>
            <person name="Donahue G."/>
            <person name="Yang P."/>
            <person name="Li Q."/>
            <person name="Li C."/>
            <person name="Zhang P."/>
            <person name="Huang Z."/>
            <person name="Berger S.L."/>
            <person name="Reinberg D."/>
            <person name="Wang J."/>
            <person name="Liebig J."/>
        </authorList>
    </citation>
    <scope>NUCLEOTIDE SEQUENCE [LARGE SCALE GENOMIC DNA]</scope>
    <source>
        <strain evidence="5">C129</strain>
    </source>
</reference>
<dbReference type="CDD" id="cd10845">
    <property type="entry name" value="DSRM_RNAse_III_family"/>
    <property type="match status" value="1"/>
</dbReference>
<evidence type="ECO:0000313" key="4">
    <source>
        <dbReference type="EMBL" id="EFN69824.1"/>
    </source>
</evidence>
<keyword evidence="5" id="KW-1185">Reference proteome</keyword>
<feature type="domain" description="DRBM" evidence="3">
    <location>
        <begin position="4"/>
        <end position="71"/>
    </location>
</feature>
<dbReference type="AlphaFoldDB" id="E2A9M2"/>
<evidence type="ECO:0000313" key="5">
    <source>
        <dbReference type="Proteomes" id="UP000000311"/>
    </source>
</evidence>
<dbReference type="PANTHER" id="PTHR46205">
    <property type="entry name" value="LOQUACIOUS, ISOFORM B"/>
    <property type="match status" value="1"/>
</dbReference>
<keyword evidence="1 2" id="KW-0694">RNA-binding</keyword>
<dbReference type="SUPFAM" id="SSF54768">
    <property type="entry name" value="dsRNA-binding domain-like"/>
    <property type="match status" value="2"/>
</dbReference>
<dbReference type="GO" id="GO:0035197">
    <property type="term" value="F:siRNA binding"/>
    <property type="evidence" value="ECO:0007669"/>
    <property type="project" value="TreeGrafter"/>
</dbReference>
<dbReference type="EMBL" id="GL437918">
    <property type="protein sequence ID" value="EFN69824.1"/>
    <property type="molecule type" value="Genomic_DNA"/>
</dbReference>
<dbReference type="InParanoid" id="E2A9M2"/>
<dbReference type="GO" id="GO:0007281">
    <property type="term" value="P:germ cell development"/>
    <property type="evidence" value="ECO:0007669"/>
    <property type="project" value="UniProtKB-ARBA"/>
</dbReference>
<proteinExistence type="predicted"/>
<evidence type="ECO:0000256" key="2">
    <source>
        <dbReference type="PROSITE-ProRule" id="PRU00266"/>
    </source>
</evidence>
<dbReference type="PROSITE" id="PS50137">
    <property type="entry name" value="DS_RBD"/>
    <property type="match status" value="2"/>
</dbReference>
<gene>
    <name evidence="4" type="ORF">EAG_11442</name>
</gene>
<dbReference type="Proteomes" id="UP000000311">
    <property type="component" value="Unassembled WGS sequence"/>
</dbReference>
<dbReference type="GO" id="GO:0030422">
    <property type="term" value="P:siRNA processing"/>
    <property type="evidence" value="ECO:0007669"/>
    <property type="project" value="TreeGrafter"/>
</dbReference>